<dbReference type="OrthoDB" id="9846389at2"/>
<organism evidence="2 3">
    <name type="scientific">Dehalogenimonas formicexedens</name>
    <dbReference type="NCBI Taxonomy" id="1839801"/>
    <lineage>
        <taxon>Bacteria</taxon>
        <taxon>Bacillati</taxon>
        <taxon>Chloroflexota</taxon>
        <taxon>Dehalococcoidia</taxon>
        <taxon>Dehalococcoidales</taxon>
        <taxon>Dehalococcoidaceae</taxon>
        <taxon>Dehalogenimonas</taxon>
    </lineage>
</organism>
<proteinExistence type="predicted"/>
<keyword evidence="1" id="KW-1133">Transmembrane helix</keyword>
<evidence type="ECO:0000313" key="3">
    <source>
        <dbReference type="Proteomes" id="UP000185934"/>
    </source>
</evidence>
<dbReference type="Proteomes" id="UP000185934">
    <property type="component" value="Chromosome"/>
</dbReference>
<dbReference type="STRING" id="1839801.Dform_01506"/>
<dbReference type="KEGG" id="dfo:Dform_01506"/>
<dbReference type="AlphaFoldDB" id="A0A1P8F8Q3"/>
<protein>
    <submittedName>
        <fullName evidence="2">Uncharacterized protein</fullName>
    </submittedName>
</protein>
<feature type="transmembrane region" description="Helical" evidence="1">
    <location>
        <begin position="72"/>
        <end position="94"/>
    </location>
</feature>
<evidence type="ECO:0000256" key="1">
    <source>
        <dbReference type="SAM" id="Phobius"/>
    </source>
</evidence>
<feature type="transmembrane region" description="Helical" evidence="1">
    <location>
        <begin position="100"/>
        <end position="120"/>
    </location>
</feature>
<keyword evidence="3" id="KW-1185">Reference proteome</keyword>
<keyword evidence="1" id="KW-0812">Transmembrane</keyword>
<dbReference type="RefSeq" id="WP_145925550.1">
    <property type="nucleotide sequence ID" value="NZ_CP018258.1"/>
</dbReference>
<reference evidence="3" key="1">
    <citation type="submission" date="2016-11" db="EMBL/GenBank/DDBJ databases">
        <title>Dehalogenimonas formicexedens sp. nov., a chlorinated alkane respiring bacterium isolated from contaminated groundwater.</title>
        <authorList>
            <person name="Key T.A."/>
            <person name="Bowman K.S."/>
            <person name="Lee I."/>
            <person name="Chun J."/>
            <person name="Albuquerque L."/>
            <person name="da Costa M.S."/>
            <person name="Rainey F.A."/>
            <person name="Moe W.M."/>
        </authorList>
    </citation>
    <scope>NUCLEOTIDE SEQUENCE [LARGE SCALE GENOMIC DNA]</scope>
    <source>
        <strain evidence="3">NSZ-14</strain>
    </source>
</reference>
<feature type="transmembrane region" description="Helical" evidence="1">
    <location>
        <begin position="12"/>
        <end position="28"/>
    </location>
</feature>
<keyword evidence="1" id="KW-0472">Membrane</keyword>
<feature type="transmembrane region" description="Helical" evidence="1">
    <location>
        <begin position="48"/>
        <end position="65"/>
    </location>
</feature>
<name>A0A1P8F8Q3_9CHLR</name>
<evidence type="ECO:0000313" key="2">
    <source>
        <dbReference type="EMBL" id="APV44828.1"/>
    </source>
</evidence>
<sequence>MEKLSSGYLRNTVLWIVGLLAVLAYAALARGETAENYNNLSLVRAEDLIGYSLVVLLFVVLSMVLKGNTNRTVNLVAGAILAVITLIAFIDSFTVNPSGIYNPVLFSAAVVYSLIFWFALRSPKTV</sequence>
<gene>
    <name evidence="2" type="ORF">Dform_01506</name>
</gene>
<accession>A0A1P8F8Q3</accession>
<dbReference type="EMBL" id="CP018258">
    <property type="protein sequence ID" value="APV44828.1"/>
    <property type="molecule type" value="Genomic_DNA"/>
</dbReference>